<dbReference type="Pfam" id="PF00395">
    <property type="entry name" value="SLH"/>
    <property type="match status" value="3"/>
</dbReference>
<dbReference type="Pfam" id="PF00932">
    <property type="entry name" value="LTD"/>
    <property type="match status" value="3"/>
</dbReference>
<dbReference type="InterPro" id="IPR001119">
    <property type="entry name" value="SLH_dom"/>
</dbReference>
<keyword evidence="5" id="KW-1185">Reference proteome</keyword>
<dbReference type="SUPFAM" id="SSF74853">
    <property type="entry name" value="Lamin A/C globular tail domain"/>
    <property type="match status" value="3"/>
</dbReference>
<protein>
    <submittedName>
        <fullName evidence="4">Lamin tail domain-containing protein</fullName>
    </submittedName>
</protein>
<accession>A0ABZ3C7B9</accession>
<evidence type="ECO:0000313" key="5">
    <source>
        <dbReference type="Proteomes" id="UP001434337"/>
    </source>
</evidence>
<feature type="domain" description="LTD" evidence="3">
    <location>
        <begin position="31"/>
        <end position="138"/>
    </location>
</feature>
<proteinExistence type="predicted"/>
<feature type="domain" description="LTD" evidence="3">
    <location>
        <begin position="299"/>
        <end position="409"/>
    </location>
</feature>
<dbReference type="EMBL" id="CP115965">
    <property type="protein sequence ID" value="WZW98445.1"/>
    <property type="molecule type" value="Genomic_DNA"/>
</dbReference>
<dbReference type="Gene3D" id="2.60.40.1260">
    <property type="entry name" value="Lamin Tail domain"/>
    <property type="match status" value="3"/>
</dbReference>
<evidence type="ECO:0000259" key="2">
    <source>
        <dbReference type="PROSITE" id="PS51272"/>
    </source>
</evidence>
<sequence>MLSERKPSTSRRFTALAAASALVATGTLLSPTSQPDAHAADTSIRINEIVTNDPVLADAIELTNTGTQAVNVSGWIIKDGDDTRTDALPEGTLIGAGEYLVLRQDGTPGFTFGLGNGDAARLYLPDGTTLVDGHTFASHAQPSWSRCPDGTGDFLQANSVTLGGPNDCDVEQVGPHNLVLNEVDSGPLDGVEFFNTGTQPLDIGGYVLTDNAPNDATHRYAFPSGTLVPARGYLVVDGGTFTFGLGGADSVHLFAPGETAFDPASALQSFSWTAHPAIGGDEAVAGFSRCPNVTGEEWVVTYTTSGGFNDCPGGIVINEVESDGDSTDWVEVVNSSDAPIDLSGWTVMDDDPFGHAGQTAPLPSGTVLGAGEYFVFDQGTHFSFGLGANDVASVRDADGTVVAESAWAAHAAVSIGRCPGTTGPMVDQIASTKGLSNACDGVIPEDPEPETPINTITWPGSPDVTVLDTTATFLADSSGLDVEQTEDGSVLWGVDNDAGTIFKSHVAADGSFTLARGWEDGRNVRFQTDTGPEGPDAEGITVSGDGSLYVAVERDNNAKGVNLNKVLKVDPDAAGATIVASQEWDLTADLPAVSANTGLEAVEWVADADLAGVLWDDALGKPYEPADHPGHGDGLFFVALEANGHVYGYALNADGTFARVSETVPYLGGVMALDWDTDLGVLWAVCDNGCNGLATQITFNGTDAPGLVHVERPASMPNLNNEGFATATADLCTDGVRPAWWFADGEQPGALRTGTLPCADAVPPFSDVPVGTEHFDAIAWMKNAGLTTGWPDGTFRPTTAVNRDAMAAFLYRAAGSPSVAGLTEPFADVTPTTEHYAAIVWAANEGVTTGWPDGTFRPTAPIDRNAMMAFLYRYSGSPDHTPPTVSPFSDLAPTDPFYAEITWAHEHDITTGWPDGTFRPYAHTHRDAMAAFFQRFTQDNGYSHNSEANR</sequence>
<dbReference type="InterPro" id="IPR051465">
    <property type="entry name" value="Cell_Envelope_Struct_Comp"/>
</dbReference>
<dbReference type="InterPro" id="IPR036415">
    <property type="entry name" value="Lamin_tail_dom_sf"/>
</dbReference>
<dbReference type="PANTHER" id="PTHR43308">
    <property type="entry name" value="OUTER MEMBRANE PROTEIN ALPHA-RELATED"/>
    <property type="match status" value="1"/>
</dbReference>
<evidence type="ECO:0000256" key="1">
    <source>
        <dbReference type="SAM" id="SignalP"/>
    </source>
</evidence>
<feature type="signal peptide" evidence="1">
    <location>
        <begin position="1"/>
        <end position="39"/>
    </location>
</feature>
<feature type="domain" description="SLH" evidence="2">
    <location>
        <begin position="761"/>
        <end position="824"/>
    </location>
</feature>
<dbReference type="PROSITE" id="PS51841">
    <property type="entry name" value="LTD"/>
    <property type="match status" value="3"/>
</dbReference>
<evidence type="ECO:0000313" key="4">
    <source>
        <dbReference type="EMBL" id="WZW98445.1"/>
    </source>
</evidence>
<evidence type="ECO:0000259" key="3">
    <source>
        <dbReference type="PROSITE" id="PS51841"/>
    </source>
</evidence>
<gene>
    <name evidence="4" type="ORF">PCC79_16385</name>
</gene>
<name>A0ABZ3C7B9_9ACTN</name>
<keyword evidence="1" id="KW-0732">Signal</keyword>
<organism evidence="4 5">
    <name type="scientific">Propioniciclava soli</name>
    <dbReference type="NCBI Taxonomy" id="2775081"/>
    <lineage>
        <taxon>Bacteria</taxon>
        <taxon>Bacillati</taxon>
        <taxon>Actinomycetota</taxon>
        <taxon>Actinomycetes</taxon>
        <taxon>Propionibacteriales</taxon>
        <taxon>Propionibacteriaceae</taxon>
        <taxon>Propioniciclava</taxon>
    </lineage>
</organism>
<dbReference type="RefSeq" id="WP_342372482.1">
    <property type="nucleotide sequence ID" value="NZ_CP115965.1"/>
</dbReference>
<feature type="chain" id="PRO_5046764043" evidence="1">
    <location>
        <begin position="40"/>
        <end position="950"/>
    </location>
</feature>
<feature type="domain" description="SLH" evidence="2">
    <location>
        <begin position="826"/>
        <end position="885"/>
    </location>
</feature>
<dbReference type="PROSITE" id="PS51272">
    <property type="entry name" value="SLH"/>
    <property type="match status" value="3"/>
</dbReference>
<dbReference type="Proteomes" id="UP001434337">
    <property type="component" value="Chromosome"/>
</dbReference>
<feature type="domain" description="SLH" evidence="2">
    <location>
        <begin position="887"/>
        <end position="947"/>
    </location>
</feature>
<feature type="domain" description="LTD" evidence="3">
    <location>
        <begin position="164"/>
        <end position="274"/>
    </location>
</feature>
<dbReference type="SUPFAM" id="SSF101898">
    <property type="entry name" value="NHL repeat"/>
    <property type="match status" value="1"/>
</dbReference>
<reference evidence="4 5" key="1">
    <citation type="journal article" date="2023" name="Environ Microbiome">
        <title>A coral-associated actinobacterium mitigates coral bleaching under heat stress.</title>
        <authorList>
            <person name="Li J."/>
            <person name="Zou Y."/>
            <person name="Li Q."/>
            <person name="Zhang J."/>
            <person name="Bourne D.G."/>
            <person name="Lyu Y."/>
            <person name="Liu C."/>
            <person name="Zhang S."/>
        </authorList>
    </citation>
    <scope>NUCLEOTIDE SEQUENCE [LARGE SCALE GENOMIC DNA]</scope>
    <source>
        <strain evidence="4 5">SCSIO 13291</strain>
    </source>
</reference>
<dbReference type="InterPro" id="IPR001322">
    <property type="entry name" value="Lamin_tail_dom"/>
</dbReference>